<evidence type="ECO:0000313" key="2">
    <source>
        <dbReference type="EMBL" id="KAK0604159.1"/>
    </source>
</evidence>
<sequence length="152" mass="17517">MVAVFNKEHLSWYLITLKLRETVESGIPRTSASNGLLELLDQEQQQLKKQQQTPSHSNIVIKDRDGTGDQNYDEDQIISPSESDQWVISIKEKLNQASQDDAAGTWGKLSIYKVPQHLREGDYDHKAYVPQIVSLGPYHHGKKRLRQMDRYK</sequence>
<organism evidence="2 3">
    <name type="scientific">Acer saccharum</name>
    <name type="common">Sugar maple</name>
    <dbReference type="NCBI Taxonomy" id="4024"/>
    <lineage>
        <taxon>Eukaryota</taxon>
        <taxon>Viridiplantae</taxon>
        <taxon>Streptophyta</taxon>
        <taxon>Embryophyta</taxon>
        <taxon>Tracheophyta</taxon>
        <taxon>Spermatophyta</taxon>
        <taxon>Magnoliopsida</taxon>
        <taxon>eudicotyledons</taxon>
        <taxon>Gunneridae</taxon>
        <taxon>Pentapetalae</taxon>
        <taxon>rosids</taxon>
        <taxon>malvids</taxon>
        <taxon>Sapindales</taxon>
        <taxon>Sapindaceae</taxon>
        <taxon>Hippocastanoideae</taxon>
        <taxon>Acereae</taxon>
        <taxon>Acer</taxon>
    </lineage>
</organism>
<accession>A0AA39T679</accession>
<reference evidence="2" key="1">
    <citation type="journal article" date="2022" name="Plant J.">
        <title>Strategies of tolerance reflected in two North American maple genomes.</title>
        <authorList>
            <person name="McEvoy S.L."/>
            <person name="Sezen U.U."/>
            <person name="Trouern-Trend A."/>
            <person name="McMahon S.M."/>
            <person name="Schaberg P.G."/>
            <person name="Yang J."/>
            <person name="Wegrzyn J.L."/>
            <person name="Swenson N.G."/>
        </authorList>
    </citation>
    <scope>NUCLEOTIDE SEQUENCE</scope>
    <source>
        <strain evidence="2">NS2018</strain>
    </source>
</reference>
<evidence type="ECO:0000256" key="1">
    <source>
        <dbReference type="SAM" id="MobiDB-lite"/>
    </source>
</evidence>
<dbReference type="InterPro" id="IPR004158">
    <property type="entry name" value="DUF247_pln"/>
</dbReference>
<dbReference type="EMBL" id="JAUESC010000002">
    <property type="protein sequence ID" value="KAK0604159.1"/>
    <property type="molecule type" value="Genomic_DNA"/>
</dbReference>
<dbReference type="Pfam" id="PF03140">
    <property type="entry name" value="DUF247"/>
    <property type="match status" value="1"/>
</dbReference>
<proteinExistence type="predicted"/>
<keyword evidence="3" id="KW-1185">Reference proteome</keyword>
<reference evidence="2" key="2">
    <citation type="submission" date="2023-06" db="EMBL/GenBank/DDBJ databases">
        <authorList>
            <person name="Swenson N.G."/>
            <person name="Wegrzyn J.L."/>
            <person name="Mcevoy S.L."/>
        </authorList>
    </citation>
    <scope>NUCLEOTIDE SEQUENCE</scope>
    <source>
        <strain evidence="2">NS2018</strain>
        <tissue evidence="2">Leaf</tissue>
    </source>
</reference>
<evidence type="ECO:0000313" key="3">
    <source>
        <dbReference type="Proteomes" id="UP001168877"/>
    </source>
</evidence>
<gene>
    <name evidence="2" type="ORF">LWI29_012652</name>
</gene>
<feature type="region of interest" description="Disordered" evidence="1">
    <location>
        <begin position="46"/>
        <end position="76"/>
    </location>
</feature>
<dbReference type="Proteomes" id="UP001168877">
    <property type="component" value="Unassembled WGS sequence"/>
</dbReference>
<name>A0AA39T679_ACESA</name>
<comment type="caution">
    <text evidence="2">The sequence shown here is derived from an EMBL/GenBank/DDBJ whole genome shotgun (WGS) entry which is preliminary data.</text>
</comment>
<dbReference type="PANTHER" id="PTHR31170">
    <property type="entry name" value="BNAC04G53230D PROTEIN"/>
    <property type="match status" value="1"/>
</dbReference>
<dbReference type="AlphaFoldDB" id="A0AA39T679"/>
<protein>
    <submittedName>
        <fullName evidence="2">Uncharacterized protein</fullName>
    </submittedName>
</protein>
<dbReference type="PANTHER" id="PTHR31170:SF25">
    <property type="entry name" value="BNAA09G04570D PROTEIN"/>
    <property type="match status" value="1"/>
</dbReference>